<comment type="caution">
    <text evidence="4">The sequence shown here is derived from an EMBL/GenBank/DDBJ whole genome shotgun (WGS) entry which is preliminary data.</text>
</comment>
<dbReference type="InterPro" id="IPR016898">
    <property type="entry name" value="Polyphosphate_phosphotransfera"/>
</dbReference>
<dbReference type="GO" id="GO:0016301">
    <property type="term" value="F:kinase activity"/>
    <property type="evidence" value="ECO:0007669"/>
    <property type="project" value="UniProtKB-KW"/>
</dbReference>
<dbReference type="InterPro" id="IPR027417">
    <property type="entry name" value="P-loop_NTPase"/>
</dbReference>
<keyword evidence="4" id="KW-0503">Monooxygenase</keyword>
<dbReference type="Gene3D" id="3.40.50.300">
    <property type="entry name" value="P-loop containing nucleotide triphosphate hydrolases"/>
    <property type="match status" value="1"/>
</dbReference>
<dbReference type="InterPro" id="IPR022300">
    <property type="entry name" value="PPK2-rel_1"/>
</dbReference>
<evidence type="ECO:0000256" key="1">
    <source>
        <dbReference type="ARBA" id="ARBA00022679"/>
    </source>
</evidence>
<keyword evidence="4" id="KW-0560">Oxidoreductase</keyword>
<keyword evidence="1" id="KW-0808">Transferase</keyword>
<dbReference type="Proteomes" id="UP000606870">
    <property type="component" value="Unassembled WGS sequence"/>
</dbReference>
<dbReference type="SUPFAM" id="SSF52540">
    <property type="entry name" value="P-loop containing nucleoside triphosphate hydrolases"/>
    <property type="match status" value="1"/>
</dbReference>
<evidence type="ECO:0000259" key="3">
    <source>
        <dbReference type="Pfam" id="PF03976"/>
    </source>
</evidence>
<dbReference type="EMBL" id="JACOGK010000029">
    <property type="protein sequence ID" value="MBC3537496.1"/>
    <property type="molecule type" value="Genomic_DNA"/>
</dbReference>
<gene>
    <name evidence="4" type="ORF">H8J70_09555</name>
</gene>
<keyword evidence="2 4" id="KW-0418">Kinase</keyword>
<organism evidence="4 5">
    <name type="scientific">Megasphaera hominis</name>
    <dbReference type="NCBI Taxonomy" id="159836"/>
    <lineage>
        <taxon>Bacteria</taxon>
        <taxon>Bacillati</taxon>
        <taxon>Bacillota</taxon>
        <taxon>Negativicutes</taxon>
        <taxon>Veillonellales</taxon>
        <taxon>Veillonellaceae</taxon>
        <taxon>Megasphaera</taxon>
    </lineage>
</organism>
<sequence>MNTSRYRVKEGEKIDLAKFPTGCDVEQLDKKKVKNEEMPKMLAEMNDWQEKLCADNHYGIVVVLQAMDAAGKDGTVKHVFTSMNPAGVHVHSFKQPSVEEKDHDYLWRVNKALPGRGEIAIFNRSHYEDVIVTQIHDIIKSEGMPKKLISHDIWDQRYRQICDWERYLTENGFLFIKIFLHVSKDEQKKRLIDRIVTKQKNWKFSMADINERKYWDRYQKIYGEVLGATSTKYAPWYIVPADDKWYTRYVVAQIVLDTLRYIKPSFPKLAPEVEEQLKQFRALLKEVDLDDLKTIEQAIDKK</sequence>
<accession>A0ABR6VJN3</accession>
<evidence type="ECO:0000313" key="4">
    <source>
        <dbReference type="EMBL" id="MBC3537496.1"/>
    </source>
</evidence>
<protein>
    <submittedName>
        <fullName evidence="4">Polyphosphate kinase 2 family protein</fullName>
    </submittedName>
</protein>
<dbReference type="NCBIfam" id="TIGR03709">
    <property type="entry name" value="PPK2_rel_1"/>
    <property type="match status" value="1"/>
</dbReference>
<keyword evidence="5" id="KW-1185">Reference proteome</keyword>
<dbReference type="InterPro" id="IPR022488">
    <property type="entry name" value="PPK2-related"/>
</dbReference>
<feature type="domain" description="Polyphosphate kinase-2-related" evidence="3">
    <location>
        <begin position="30"/>
        <end position="264"/>
    </location>
</feature>
<dbReference type="RefSeq" id="WP_186503921.1">
    <property type="nucleotide sequence ID" value="NZ_JACOGK010000029.1"/>
</dbReference>
<dbReference type="Pfam" id="PF03976">
    <property type="entry name" value="PPK2"/>
    <property type="match status" value="1"/>
</dbReference>
<evidence type="ECO:0000313" key="5">
    <source>
        <dbReference type="Proteomes" id="UP000606870"/>
    </source>
</evidence>
<reference evidence="4 5" key="1">
    <citation type="submission" date="2020-08" db="EMBL/GenBank/DDBJ databases">
        <authorList>
            <person name="Liu C."/>
            <person name="Sun Q."/>
        </authorList>
    </citation>
    <scope>NUCLEOTIDE SEQUENCE [LARGE SCALE GENOMIC DNA]</scope>
    <source>
        <strain evidence="4 5">NSJ-59</strain>
    </source>
</reference>
<proteinExistence type="predicted"/>
<dbReference type="PANTHER" id="PTHR34383">
    <property type="entry name" value="POLYPHOSPHATE:AMP PHOSPHOTRANSFERASE-RELATED"/>
    <property type="match status" value="1"/>
</dbReference>
<name>A0ABR6VJN3_9FIRM</name>
<evidence type="ECO:0000256" key="2">
    <source>
        <dbReference type="ARBA" id="ARBA00022777"/>
    </source>
</evidence>
<dbReference type="PANTHER" id="PTHR34383:SF3">
    <property type="entry name" value="POLYPHOSPHATE:AMP PHOSPHOTRANSFERASE"/>
    <property type="match status" value="1"/>
</dbReference>
<dbReference type="PIRSF" id="PIRSF028756">
    <property type="entry name" value="PPK2_prd"/>
    <property type="match status" value="1"/>
</dbReference>
<dbReference type="GO" id="GO:0004497">
    <property type="term" value="F:monooxygenase activity"/>
    <property type="evidence" value="ECO:0007669"/>
    <property type="project" value="UniProtKB-KW"/>
</dbReference>